<dbReference type="PIRSF" id="PIRSF031715">
    <property type="entry name" value="Cob_chel_CobT"/>
    <property type="match status" value="1"/>
</dbReference>
<evidence type="ECO:0000313" key="4">
    <source>
        <dbReference type="EMBL" id="MQX37945.1"/>
    </source>
</evidence>
<keyword evidence="4" id="KW-0436">Ligase</keyword>
<evidence type="ECO:0000259" key="3">
    <source>
        <dbReference type="PROSITE" id="PS50234"/>
    </source>
</evidence>
<dbReference type="Pfam" id="PF11775">
    <property type="entry name" value="CobT_C"/>
    <property type="match status" value="1"/>
</dbReference>
<dbReference type="PROSITE" id="PS50234">
    <property type="entry name" value="VWFA"/>
    <property type="match status" value="1"/>
</dbReference>
<comment type="caution">
    <text evidence="4">The sequence shown here is derived from an EMBL/GenBank/DDBJ whole genome shotgun (WGS) entry which is preliminary data.</text>
</comment>
<dbReference type="EMBL" id="WIVE01000062">
    <property type="protein sequence ID" value="MQX37945.1"/>
    <property type="molecule type" value="Genomic_DNA"/>
</dbReference>
<feature type="region of interest" description="Disordered" evidence="2">
    <location>
        <begin position="620"/>
        <end position="653"/>
    </location>
</feature>
<dbReference type="SMART" id="SM00327">
    <property type="entry name" value="VWA"/>
    <property type="match status" value="1"/>
</dbReference>
<dbReference type="InterPro" id="IPR051928">
    <property type="entry name" value="NorD/CobT"/>
</dbReference>
<dbReference type="PANTHER" id="PTHR41248:SF1">
    <property type="entry name" value="NORD PROTEIN"/>
    <property type="match status" value="1"/>
</dbReference>
<organism evidence="4 5">
    <name type="scientific">Roseospira navarrensis</name>
    <dbReference type="NCBI Taxonomy" id="140058"/>
    <lineage>
        <taxon>Bacteria</taxon>
        <taxon>Pseudomonadati</taxon>
        <taxon>Pseudomonadota</taxon>
        <taxon>Alphaproteobacteria</taxon>
        <taxon>Rhodospirillales</taxon>
        <taxon>Rhodospirillaceae</taxon>
        <taxon>Roseospira</taxon>
    </lineage>
</organism>
<dbReference type="RefSeq" id="WP_153345924.1">
    <property type="nucleotide sequence ID" value="NZ_WIVE01000062.1"/>
</dbReference>
<dbReference type="OrthoDB" id="9764783at2"/>
<reference evidence="4 5" key="1">
    <citation type="submission" date="2019-10" db="EMBL/GenBank/DDBJ databases">
        <title>Draft whole-genome sequence of the purple nonsulfur photosynthetic bacterium Roseospira navarrensis DSM 15114.</title>
        <authorList>
            <person name="Kyndt J.A."/>
            <person name="Meyer T.E."/>
        </authorList>
    </citation>
    <scope>NUCLEOTIDE SEQUENCE [LARGE SCALE GENOMIC DNA]</scope>
    <source>
        <strain evidence="4 5">DSM 15114</strain>
    </source>
</reference>
<dbReference type="InterPro" id="IPR006538">
    <property type="entry name" value="CobT"/>
</dbReference>
<dbReference type="InterPro" id="IPR025861">
    <property type="entry name" value="CobT_VWA_dom"/>
</dbReference>
<feature type="compositionally biased region" description="Acidic residues" evidence="2">
    <location>
        <begin position="225"/>
        <end position="246"/>
    </location>
</feature>
<dbReference type="Pfam" id="PF06213">
    <property type="entry name" value="CobT"/>
    <property type="match status" value="1"/>
</dbReference>
<proteinExistence type="predicted"/>
<dbReference type="NCBIfam" id="TIGR01651">
    <property type="entry name" value="CobT"/>
    <property type="match status" value="1"/>
</dbReference>
<dbReference type="Gene3D" id="3.40.50.410">
    <property type="entry name" value="von Willebrand factor, type A domain"/>
    <property type="match status" value="1"/>
</dbReference>
<feature type="region of interest" description="Disordered" evidence="2">
    <location>
        <begin position="219"/>
        <end position="309"/>
    </location>
</feature>
<dbReference type="InterPro" id="IPR002035">
    <property type="entry name" value="VWF_A"/>
</dbReference>
<dbReference type="CDD" id="cd01454">
    <property type="entry name" value="vWA_norD_type"/>
    <property type="match status" value="1"/>
</dbReference>
<gene>
    <name evidence="4" type="primary">cobT</name>
    <name evidence="4" type="ORF">GHC57_15595</name>
</gene>
<dbReference type="GO" id="GO:0051116">
    <property type="term" value="F:cobaltochelatase activity"/>
    <property type="evidence" value="ECO:0007669"/>
    <property type="project" value="UniProtKB-UniRule"/>
</dbReference>
<keyword evidence="5" id="KW-1185">Reference proteome</keyword>
<dbReference type="AlphaFoldDB" id="A0A7X2D649"/>
<evidence type="ECO:0000256" key="2">
    <source>
        <dbReference type="SAM" id="MobiDB-lite"/>
    </source>
</evidence>
<dbReference type="GO" id="GO:0009236">
    <property type="term" value="P:cobalamin biosynthetic process"/>
    <property type="evidence" value="ECO:0007669"/>
    <property type="project" value="UniProtKB-UniRule"/>
</dbReference>
<name>A0A7X2D649_9PROT</name>
<accession>A0A7X2D649</accession>
<dbReference type="EC" id="6.6.1.2" evidence="1"/>
<dbReference type="SUPFAM" id="SSF53300">
    <property type="entry name" value="vWA-like"/>
    <property type="match status" value="1"/>
</dbReference>
<dbReference type="InterPro" id="IPR036465">
    <property type="entry name" value="vWFA_dom_sf"/>
</dbReference>
<protein>
    <recommendedName>
        <fullName evidence="1">Cobaltochelatase subunit CobT</fullName>
        <ecNumber evidence="1">6.6.1.2</ecNumber>
    </recommendedName>
</protein>
<feature type="domain" description="VWFA" evidence="3">
    <location>
        <begin position="415"/>
        <end position="600"/>
    </location>
</feature>
<dbReference type="PANTHER" id="PTHR41248">
    <property type="entry name" value="NORD PROTEIN"/>
    <property type="match status" value="1"/>
</dbReference>
<evidence type="ECO:0000256" key="1">
    <source>
        <dbReference type="NCBIfam" id="TIGR01651"/>
    </source>
</evidence>
<dbReference type="Proteomes" id="UP000434582">
    <property type="component" value="Unassembled WGS sequence"/>
</dbReference>
<sequence>MSTPPRTGPARPSDAASETFKRATASCLRALSATKDVTVTFAPGAAQAGGGQARLPQPPRRLDAEQVTRLRATADGLALRLRHHDSRVHGTLMPTAPEAAEVYNTLEQARVEALGGRALPGVSQNMARALEDRLVADGFDRVSHPDQLPPGEAARLIAFDRFGGVPLGAAGTRLLEMARRRLEADPALLDDMEHSLADQGTFARSVRRWLNALGLEDYAERESEQSEEEAQGADEDATGEDQSDEGQDSKPDSVSAAGPDSSAGMDAAESEAETGEDEMDDATAEAMRMGQGSDEAGGDPGSRRSNADPDDAHQALYRAYIAEFDQVVEAQDLADPEELNRLRSQLDGQLMNLQGLVARLANRLQRRLMAQQQRAWEFDLDEGILDAARLARIVANPLMSLSYKQEKDMRFRDTVVSLLIDNSGSMRGRPISVAALSADVLARTLERCGVKVEILGFTTSAWKGGKSRERWLADGKPPNPGRLNDLRHIVYKSADAPWRRARLNLGLMLREGILKENIDGEALLWAHHRLLGRPEARRILMVISDGAPVDDSTLSVNSGNYLEQHLRDVIEMIESRSAVELAAIGIGHDVTRYYRRAVTIMDAEDLGGVMMRQLLDLFEDETTGRRPGGGRAMATPPSRAAEPPSPRSLTGVI</sequence>
<evidence type="ECO:0000313" key="5">
    <source>
        <dbReference type="Proteomes" id="UP000434582"/>
    </source>
</evidence>
<feature type="compositionally biased region" description="Acidic residues" evidence="2">
    <location>
        <begin position="268"/>
        <end position="283"/>
    </location>
</feature>